<keyword evidence="1" id="KW-1185">Reference proteome</keyword>
<evidence type="ECO:0000313" key="1">
    <source>
        <dbReference type="Proteomes" id="UP001732720"/>
    </source>
</evidence>
<proteinExistence type="predicted"/>
<reference evidence="2" key="1">
    <citation type="submission" date="2025-08" db="UniProtKB">
        <authorList>
            <consortium name="RefSeq"/>
        </authorList>
    </citation>
    <scope>IDENTIFICATION</scope>
</reference>
<name>A0AC58K5S7_CASCN</name>
<dbReference type="RefSeq" id="XP_073900151.1">
    <property type="nucleotide sequence ID" value="XM_074044050.1"/>
</dbReference>
<gene>
    <name evidence="2" type="primary">Rpp14</name>
</gene>
<dbReference type="Proteomes" id="UP001732720">
    <property type="component" value="Chromosome 10"/>
</dbReference>
<accession>A0AC58K5S7</accession>
<protein>
    <submittedName>
        <fullName evidence="2">Ribonuclease P protein subunit p14 isoform X1</fullName>
    </submittedName>
</protein>
<sequence length="138" mass="15338">MSACTSCVWGRGQVWTELNTLELSDCCVRASNLGEFLQRTEAREGVGERGRRNSIGKRLFRWSNLSRAGGVCCARMRKSGAQGRPHCLWDYRCARTEDLRRPLPGFAEGGREEGADRVQESLPVSGARSSSRNGWTEA</sequence>
<evidence type="ECO:0000313" key="2">
    <source>
        <dbReference type="RefSeq" id="XP_073900151.1"/>
    </source>
</evidence>
<organism evidence="1 2">
    <name type="scientific">Castor canadensis</name>
    <name type="common">American beaver</name>
    <dbReference type="NCBI Taxonomy" id="51338"/>
    <lineage>
        <taxon>Eukaryota</taxon>
        <taxon>Metazoa</taxon>
        <taxon>Chordata</taxon>
        <taxon>Craniata</taxon>
        <taxon>Vertebrata</taxon>
        <taxon>Euteleostomi</taxon>
        <taxon>Mammalia</taxon>
        <taxon>Eutheria</taxon>
        <taxon>Euarchontoglires</taxon>
        <taxon>Glires</taxon>
        <taxon>Rodentia</taxon>
        <taxon>Castorimorpha</taxon>
        <taxon>Castoridae</taxon>
        <taxon>Castor</taxon>
    </lineage>
</organism>